<evidence type="ECO:0000256" key="1">
    <source>
        <dbReference type="ARBA" id="ARBA00023015"/>
    </source>
</evidence>
<dbReference type="GO" id="GO:0003700">
    <property type="term" value="F:DNA-binding transcription factor activity"/>
    <property type="evidence" value="ECO:0007669"/>
    <property type="project" value="InterPro"/>
</dbReference>
<dbReference type="Gene3D" id="1.10.3210.10">
    <property type="entry name" value="Hypothetical protein af1432"/>
    <property type="match status" value="1"/>
</dbReference>
<evidence type="ECO:0000259" key="4">
    <source>
        <dbReference type="PROSITE" id="PS01124"/>
    </source>
</evidence>
<dbReference type="InterPro" id="IPR050959">
    <property type="entry name" value="MarA-like"/>
</dbReference>
<comment type="caution">
    <text evidence="5">The sequence shown here is derived from an EMBL/GenBank/DDBJ whole genome shotgun (WGS) entry which is preliminary data.</text>
</comment>
<protein>
    <submittedName>
        <fullName evidence="5">GTP pyrophosphokinase</fullName>
    </submittedName>
</protein>
<name>A0AB73TBF6_9FIRM</name>
<dbReference type="PROSITE" id="PS00041">
    <property type="entry name" value="HTH_ARAC_FAMILY_1"/>
    <property type="match status" value="1"/>
</dbReference>
<keyword evidence="2" id="KW-0238">DNA-binding</keyword>
<keyword evidence="6" id="KW-1185">Reference proteome</keyword>
<dbReference type="PROSITE" id="PS01124">
    <property type="entry name" value="HTH_ARAC_FAMILY_2"/>
    <property type="match status" value="1"/>
</dbReference>
<dbReference type="Pfam" id="PF13328">
    <property type="entry name" value="HD_4"/>
    <property type="match status" value="1"/>
</dbReference>
<dbReference type="InterPro" id="IPR018062">
    <property type="entry name" value="HTH_AraC-typ_CS"/>
</dbReference>
<organism evidence="5 6">
    <name type="scientific">Murimonas intestini</name>
    <dbReference type="NCBI Taxonomy" id="1337051"/>
    <lineage>
        <taxon>Bacteria</taxon>
        <taxon>Bacillati</taxon>
        <taxon>Bacillota</taxon>
        <taxon>Clostridia</taxon>
        <taxon>Lachnospirales</taxon>
        <taxon>Lachnospiraceae</taxon>
        <taxon>Murimonas</taxon>
    </lineage>
</organism>
<dbReference type="SUPFAM" id="SSF109604">
    <property type="entry name" value="HD-domain/PDEase-like"/>
    <property type="match status" value="1"/>
</dbReference>
<accession>A0AB73TBF6</accession>
<dbReference type="InterPro" id="IPR018060">
    <property type="entry name" value="HTH_AraC"/>
</dbReference>
<dbReference type="EMBL" id="QGGY01000001">
    <property type="protein sequence ID" value="PWJ79323.1"/>
    <property type="molecule type" value="Genomic_DNA"/>
</dbReference>
<evidence type="ECO:0000256" key="3">
    <source>
        <dbReference type="ARBA" id="ARBA00023163"/>
    </source>
</evidence>
<dbReference type="PANTHER" id="PTHR47504:SF5">
    <property type="entry name" value="RIGHT ORIGIN-BINDING PROTEIN"/>
    <property type="match status" value="1"/>
</dbReference>
<keyword evidence="3" id="KW-0804">Transcription</keyword>
<evidence type="ECO:0000313" key="6">
    <source>
        <dbReference type="Proteomes" id="UP000245412"/>
    </source>
</evidence>
<sequence length="309" mass="35127">MENTEFILKVKKYINEHLDESLEIEVIAGWAGYSVYHFARLFKKESGLAVQEYIRQRRLIRASKEILDGSRILDAALSCGYQSPSGFCRAFKKEFGFPPELLKVFGLQKNWSDNNKKGREMYMGHIFMTQTDEHMGKEELFEKLSEAVLENGRGCDMDGLKRGYNAACSIYQGMNRYSGEEYVTHPLHVALLLAEAEADEDTVIAGMLCDAFTKTSASIEDYAGDISEAAMGILKEISDQDRDIPDLTDNALLVKLAERLHNMRTIEYMDEEARKEKSRETIKIFVPACKKPGNEKLLAELNDIAMKYL</sequence>
<feature type="domain" description="HTH araC/xylS-type" evidence="4">
    <location>
        <begin position="8"/>
        <end position="105"/>
    </location>
</feature>
<proteinExistence type="predicted"/>
<dbReference type="PANTHER" id="PTHR47504">
    <property type="entry name" value="RIGHT ORIGIN-BINDING PROTEIN"/>
    <property type="match status" value="1"/>
</dbReference>
<dbReference type="GO" id="GO:0043565">
    <property type="term" value="F:sequence-specific DNA binding"/>
    <property type="evidence" value="ECO:0007669"/>
    <property type="project" value="InterPro"/>
</dbReference>
<dbReference type="SMART" id="SM00342">
    <property type="entry name" value="HTH_ARAC"/>
    <property type="match status" value="1"/>
</dbReference>
<dbReference type="Proteomes" id="UP000245412">
    <property type="component" value="Unassembled WGS sequence"/>
</dbReference>
<dbReference type="Gene3D" id="1.10.10.60">
    <property type="entry name" value="Homeodomain-like"/>
    <property type="match status" value="2"/>
</dbReference>
<reference evidence="5 6" key="1">
    <citation type="submission" date="2018-05" db="EMBL/GenBank/DDBJ databases">
        <authorList>
            <person name="Goeker M."/>
            <person name="Huntemann M."/>
            <person name="Clum A."/>
            <person name="Pillay M."/>
            <person name="Palaniappan K."/>
            <person name="Varghese N."/>
            <person name="Mikhailova N."/>
            <person name="Stamatis D."/>
            <person name="Reddy T."/>
            <person name="Daum C."/>
            <person name="Shapiro N."/>
            <person name="Ivanova N."/>
            <person name="Kyrpides N."/>
            <person name="Woyke T."/>
        </authorList>
    </citation>
    <scope>NUCLEOTIDE SEQUENCE [LARGE SCALE GENOMIC DNA]</scope>
    <source>
        <strain evidence="5 6">DSM 26524</strain>
    </source>
</reference>
<evidence type="ECO:0000256" key="2">
    <source>
        <dbReference type="ARBA" id="ARBA00023125"/>
    </source>
</evidence>
<dbReference type="SUPFAM" id="SSF46689">
    <property type="entry name" value="Homeodomain-like"/>
    <property type="match status" value="2"/>
</dbReference>
<evidence type="ECO:0000313" key="5">
    <source>
        <dbReference type="EMBL" id="PWJ79323.1"/>
    </source>
</evidence>
<dbReference type="Pfam" id="PF12833">
    <property type="entry name" value="HTH_18"/>
    <property type="match status" value="1"/>
</dbReference>
<dbReference type="InterPro" id="IPR009057">
    <property type="entry name" value="Homeodomain-like_sf"/>
</dbReference>
<gene>
    <name evidence="5" type="ORF">C7383_101704</name>
</gene>
<dbReference type="AlphaFoldDB" id="A0AB73TBF6"/>
<keyword evidence="1" id="KW-0805">Transcription regulation</keyword>